<dbReference type="InterPro" id="IPR001279">
    <property type="entry name" value="Metallo-B-lactamas"/>
</dbReference>
<dbReference type="EMBL" id="QWGB01000005">
    <property type="protein sequence ID" value="RIJ24462.1"/>
    <property type="molecule type" value="Genomic_DNA"/>
</dbReference>
<evidence type="ECO:0000313" key="10">
    <source>
        <dbReference type="Proteomes" id="UP000265431"/>
    </source>
</evidence>
<dbReference type="OrthoDB" id="9773738at2"/>
<dbReference type="PANTHER" id="PTHR42978:SF2">
    <property type="entry name" value="102 KBASES UNSTABLE REGION: FROM 1 TO 119443"/>
    <property type="match status" value="1"/>
</dbReference>
<comment type="cofactor">
    <cofactor evidence="1">
        <name>Zn(2+)</name>
        <dbReference type="ChEBI" id="CHEBI:29105"/>
    </cofactor>
</comment>
<dbReference type="SMART" id="SM00849">
    <property type="entry name" value="Lactamase_B"/>
    <property type="match status" value="1"/>
</dbReference>
<evidence type="ECO:0000256" key="2">
    <source>
        <dbReference type="ARBA" id="ARBA00007749"/>
    </source>
</evidence>
<dbReference type="CDD" id="cd07729">
    <property type="entry name" value="AHL_lactonase_MBL-fold"/>
    <property type="match status" value="1"/>
</dbReference>
<keyword evidence="7" id="KW-0732">Signal</keyword>
<dbReference type="Gene3D" id="3.60.15.10">
    <property type="entry name" value="Ribonuclease Z/Hydroxyacylglutathione hydrolase-like"/>
    <property type="match status" value="1"/>
</dbReference>
<comment type="similarity">
    <text evidence="2">Belongs to the metallo-beta-lactamase superfamily.</text>
</comment>
<evidence type="ECO:0000259" key="8">
    <source>
        <dbReference type="SMART" id="SM00849"/>
    </source>
</evidence>
<dbReference type="AlphaFoldDB" id="A0A399R423"/>
<feature type="region of interest" description="Disordered" evidence="6">
    <location>
        <begin position="23"/>
        <end position="58"/>
    </location>
</feature>
<dbReference type="InterPro" id="IPR036866">
    <property type="entry name" value="RibonucZ/Hydroxyglut_hydro"/>
</dbReference>
<evidence type="ECO:0000256" key="5">
    <source>
        <dbReference type="ARBA" id="ARBA00022833"/>
    </source>
</evidence>
<dbReference type="SUPFAM" id="SSF56281">
    <property type="entry name" value="Metallo-hydrolase/oxidoreductase"/>
    <property type="match status" value="1"/>
</dbReference>
<dbReference type="RefSeq" id="WP_119379652.1">
    <property type="nucleotide sequence ID" value="NZ_QWGB01000005.1"/>
</dbReference>
<dbReference type="Proteomes" id="UP000265431">
    <property type="component" value="Unassembled WGS sequence"/>
</dbReference>
<keyword evidence="4" id="KW-0378">Hydrolase</keyword>
<dbReference type="InterPro" id="IPR051013">
    <property type="entry name" value="MBL_superfamily_lactonases"/>
</dbReference>
<proteinExistence type="inferred from homology"/>
<evidence type="ECO:0000256" key="3">
    <source>
        <dbReference type="ARBA" id="ARBA00022723"/>
    </source>
</evidence>
<feature type="chain" id="PRO_5017332637" evidence="7">
    <location>
        <begin position="23"/>
        <end position="317"/>
    </location>
</feature>
<sequence length="317" mass="34078">MKNLPLISLGVLALAMSACSPAEPSADETALTPPSEGETSDDAGTDAATGQSPSYAMASEPAEELQLIKLDCGTIYVSDLDIFSVEGDYAGQTDTFTDTCWLVRHPDGDLLWDLGLPGELVEAGEQTQDVFTVSLEKTISDQLIEMGLGMSDVEMVSISHSHFDHVGQAGDIDASTTWLVNEAEFNFMFPEAGAESQAEGQSESQFPAFENLTRETIGENHDVFGDGAVIIMETPGHTPGHASLLVNLPETGPVFLTGDLYHREESREGERVPAFNTDVEETRASIAAFEARAEELGARVIIQHEPADTNDLPDVMR</sequence>
<protein>
    <submittedName>
        <fullName evidence="9">N-acyl homoserine lactonase family protein</fullName>
    </submittedName>
</protein>
<keyword evidence="3" id="KW-0479">Metal-binding</keyword>
<reference evidence="9 10" key="1">
    <citation type="submission" date="2018-08" db="EMBL/GenBank/DDBJ databases">
        <title>Henriciella mobilis sp. nov., isolated from seawater.</title>
        <authorList>
            <person name="Cheng H."/>
            <person name="Wu Y.-H."/>
            <person name="Xu X.-W."/>
            <person name="Guo L.-L."/>
        </authorList>
    </citation>
    <scope>NUCLEOTIDE SEQUENCE [LARGE SCALE GENOMIC DNA]</scope>
    <source>
        <strain evidence="9 10">CCUG66934</strain>
    </source>
</reference>
<dbReference type="GO" id="GO:0016787">
    <property type="term" value="F:hydrolase activity"/>
    <property type="evidence" value="ECO:0007669"/>
    <property type="project" value="UniProtKB-KW"/>
</dbReference>
<evidence type="ECO:0000313" key="9">
    <source>
        <dbReference type="EMBL" id="RIJ24462.1"/>
    </source>
</evidence>
<dbReference type="PANTHER" id="PTHR42978">
    <property type="entry name" value="QUORUM-QUENCHING LACTONASE YTNP-RELATED-RELATED"/>
    <property type="match status" value="1"/>
</dbReference>
<keyword evidence="5" id="KW-0862">Zinc</keyword>
<accession>A0A399R423</accession>
<evidence type="ECO:0000256" key="7">
    <source>
        <dbReference type="SAM" id="SignalP"/>
    </source>
</evidence>
<keyword evidence="10" id="KW-1185">Reference proteome</keyword>
<name>A0A399R423_9PROT</name>
<dbReference type="PROSITE" id="PS51257">
    <property type="entry name" value="PROKAR_LIPOPROTEIN"/>
    <property type="match status" value="1"/>
</dbReference>
<feature type="domain" description="Metallo-beta-lactamase" evidence="8">
    <location>
        <begin position="97"/>
        <end position="304"/>
    </location>
</feature>
<gene>
    <name evidence="9" type="ORF">D1224_09570</name>
</gene>
<feature type="signal peptide" evidence="7">
    <location>
        <begin position="1"/>
        <end position="22"/>
    </location>
</feature>
<evidence type="ECO:0000256" key="1">
    <source>
        <dbReference type="ARBA" id="ARBA00001947"/>
    </source>
</evidence>
<evidence type="ECO:0000256" key="6">
    <source>
        <dbReference type="SAM" id="MobiDB-lite"/>
    </source>
</evidence>
<organism evidence="9 10">
    <name type="scientific">Henriciella barbarensis</name>
    <dbReference type="NCBI Taxonomy" id="86342"/>
    <lineage>
        <taxon>Bacteria</taxon>
        <taxon>Pseudomonadati</taxon>
        <taxon>Pseudomonadota</taxon>
        <taxon>Alphaproteobacteria</taxon>
        <taxon>Hyphomonadales</taxon>
        <taxon>Hyphomonadaceae</taxon>
        <taxon>Henriciella</taxon>
    </lineage>
</organism>
<comment type="caution">
    <text evidence="9">The sequence shown here is derived from an EMBL/GenBank/DDBJ whole genome shotgun (WGS) entry which is preliminary data.</text>
</comment>
<dbReference type="Pfam" id="PF00753">
    <property type="entry name" value="Lactamase_B"/>
    <property type="match status" value="1"/>
</dbReference>
<evidence type="ECO:0000256" key="4">
    <source>
        <dbReference type="ARBA" id="ARBA00022801"/>
    </source>
</evidence>
<dbReference type="GO" id="GO:0046872">
    <property type="term" value="F:metal ion binding"/>
    <property type="evidence" value="ECO:0007669"/>
    <property type="project" value="UniProtKB-KW"/>
</dbReference>